<dbReference type="InterPro" id="IPR005495">
    <property type="entry name" value="LptG/LptF_permease"/>
</dbReference>
<keyword evidence="7 9" id="KW-0472">Membrane</keyword>
<dbReference type="PANTHER" id="PTHR33529">
    <property type="entry name" value="SLR0882 PROTEIN-RELATED"/>
    <property type="match status" value="1"/>
</dbReference>
<protein>
    <submittedName>
        <fullName evidence="10">Permease</fullName>
    </submittedName>
</protein>
<proteinExistence type="inferred from homology"/>
<sequence length="105" mass="11735">MQAELHWRISLIICIPLLTLVVIPLSKVNPRQGRFAKMGPAILFYLAYFMSISAAKSAIEDGKISEVIGMWPMNIGLLVVGVVLNSLDSLPVRRFKDKIRQKRAA</sequence>
<evidence type="ECO:0000256" key="3">
    <source>
        <dbReference type="ARBA" id="ARBA00007725"/>
    </source>
</evidence>
<dbReference type="Pfam" id="PF03739">
    <property type="entry name" value="LptF_LptG"/>
    <property type="match status" value="1"/>
</dbReference>
<organism evidence="10 11">
    <name type="scientific">Vibrio ishigakensis</name>
    <dbReference type="NCBI Taxonomy" id="1481914"/>
    <lineage>
        <taxon>Bacteria</taxon>
        <taxon>Pseudomonadati</taxon>
        <taxon>Pseudomonadota</taxon>
        <taxon>Gammaproteobacteria</taxon>
        <taxon>Vibrionales</taxon>
        <taxon>Vibrionaceae</taxon>
        <taxon>Vibrio</taxon>
    </lineage>
</organism>
<feature type="transmembrane region" description="Helical" evidence="9">
    <location>
        <begin position="6"/>
        <end position="26"/>
    </location>
</feature>
<evidence type="ECO:0000256" key="9">
    <source>
        <dbReference type="SAM" id="Phobius"/>
    </source>
</evidence>
<dbReference type="GO" id="GO:0043190">
    <property type="term" value="C:ATP-binding cassette (ABC) transporter complex"/>
    <property type="evidence" value="ECO:0007669"/>
    <property type="project" value="TreeGrafter"/>
</dbReference>
<dbReference type="AlphaFoldDB" id="A0A0B8PP80"/>
<dbReference type="PANTHER" id="PTHR33529:SF7">
    <property type="entry name" value="LIPOPOLYSACCHARIDE EXPORT SYSTEM PERMEASE PROTEIN LPTF"/>
    <property type="match status" value="1"/>
</dbReference>
<dbReference type="GO" id="GO:0015920">
    <property type="term" value="P:lipopolysaccharide transport"/>
    <property type="evidence" value="ECO:0007669"/>
    <property type="project" value="TreeGrafter"/>
</dbReference>
<keyword evidence="6 9" id="KW-1133">Transmembrane helix</keyword>
<evidence type="ECO:0000256" key="8">
    <source>
        <dbReference type="ARBA" id="ARBA00026081"/>
    </source>
</evidence>
<evidence type="ECO:0000256" key="5">
    <source>
        <dbReference type="ARBA" id="ARBA00022692"/>
    </source>
</evidence>
<comment type="caution">
    <text evidence="10">The sequence shown here is derived from an EMBL/GenBank/DDBJ whole genome shotgun (WGS) entry which is preliminary data.</text>
</comment>
<keyword evidence="4" id="KW-1003">Cell membrane</keyword>
<evidence type="ECO:0000256" key="4">
    <source>
        <dbReference type="ARBA" id="ARBA00022475"/>
    </source>
</evidence>
<comment type="subcellular location">
    <subcellularLocation>
        <location evidence="2">Cell membrane</location>
        <topology evidence="2">Multi-pass membrane protein</topology>
    </subcellularLocation>
</comment>
<evidence type="ECO:0000256" key="2">
    <source>
        <dbReference type="ARBA" id="ARBA00004651"/>
    </source>
</evidence>
<comment type="similarity">
    <text evidence="3">Belongs to the LptF/LptG family.</text>
</comment>
<evidence type="ECO:0000313" key="11">
    <source>
        <dbReference type="Proteomes" id="UP000031670"/>
    </source>
</evidence>
<accession>A0A0B8PP80</accession>
<reference evidence="10 11" key="1">
    <citation type="submission" date="2015-01" db="EMBL/GenBank/DDBJ databases">
        <title>Vibrio sp. C5 JCM 19232 whole genome shotgun sequence.</title>
        <authorList>
            <person name="Sawabe T."/>
            <person name="Meirelles P."/>
            <person name="Feng G."/>
            <person name="Sayaka M."/>
            <person name="Hattori M."/>
            <person name="Ohkuma M."/>
        </authorList>
    </citation>
    <scope>NUCLEOTIDE SEQUENCE [LARGE SCALE GENOMIC DNA]</scope>
    <source>
        <strain evidence="10 11">JCM19232</strain>
    </source>
</reference>
<keyword evidence="5 9" id="KW-0812">Transmembrane</keyword>
<evidence type="ECO:0000256" key="1">
    <source>
        <dbReference type="ARBA" id="ARBA00002265"/>
    </source>
</evidence>
<dbReference type="Proteomes" id="UP000031670">
    <property type="component" value="Unassembled WGS sequence"/>
</dbReference>
<name>A0A0B8PP80_9VIBR</name>
<comment type="subunit">
    <text evidence="8">Component of the lipopolysaccharide transport and assembly complex. The LptBFG transporter is composed of two ATP-binding proteins (LptB) and two transmembrane proteins (LptF and LptG).</text>
</comment>
<dbReference type="EMBL" id="BBSA01000013">
    <property type="protein sequence ID" value="GAM64509.1"/>
    <property type="molecule type" value="Genomic_DNA"/>
</dbReference>
<feature type="transmembrane region" description="Helical" evidence="9">
    <location>
        <begin position="71"/>
        <end position="92"/>
    </location>
</feature>
<evidence type="ECO:0000256" key="6">
    <source>
        <dbReference type="ARBA" id="ARBA00022989"/>
    </source>
</evidence>
<comment type="function">
    <text evidence="1">Part of the ABC transporter complex LptBFG involved in the translocation of lipopolysaccharide (LPS) from the inner membrane to the outer membrane.</text>
</comment>
<reference evidence="10 11" key="2">
    <citation type="submission" date="2015-01" db="EMBL/GenBank/DDBJ databases">
        <authorList>
            <consortium name="NBRP consortium"/>
            <person name="Sawabe T."/>
            <person name="Meirelles P."/>
            <person name="Feng G."/>
            <person name="Sayaka M."/>
            <person name="Hattori M."/>
            <person name="Ohkuma M."/>
        </authorList>
    </citation>
    <scope>NUCLEOTIDE SEQUENCE [LARGE SCALE GENOMIC DNA]</scope>
    <source>
        <strain evidence="10 11">JCM19232</strain>
    </source>
</reference>
<feature type="transmembrane region" description="Helical" evidence="9">
    <location>
        <begin position="38"/>
        <end position="59"/>
    </location>
</feature>
<evidence type="ECO:0000256" key="7">
    <source>
        <dbReference type="ARBA" id="ARBA00023136"/>
    </source>
</evidence>
<evidence type="ECO:0000313" key="10">
    <source>
        <dbReference type="EMBL" id="GAM64509.1"/>
    </source>
</evidence>
<gene>
    <name evidence="10" type="ORF">JCM19232_1179</name>
</gene>